<evidence type="ECO:0000313" key="1">
    <source>
        <dbReference type="EMBL" id="KAJ9109060.1"/>
    </source>
</evidence>
<name>A0ACC2WBF1_9TREE</name>
<accession>A0ACC2WBF1</accession>
<keyword evidence="2" id="KW-1185">Reference proteome</keyword>
<comment type="caution">
    <text evidence="1">The sequence shown here is derived from an EMBL/GenBank/DDBJ whole genome shotgun (WGS) entry which is preliminary data.</text>
</comment>
<proteinExistence type="predicted"/>
<dbReference type="Proteomes" id="UP001227268">
    <property type="component" value="Unassembled WGS sequence"/>
</dbReference>
<sequence>MAGKRIARDQARRRSGICIAITPPLDLDTGTTSAKPWAQHLLSERLSQLHEAYQPAGEEAVTLRANEGHLDTTLSLINETHHVRKRFLMITEEESEARSDIGRDAVPVSKSSARRSRLETIFLLFSRVSNYYTKGAYGYSVLPCATYFSEIAALSAIAALQWLDDWPVGLKLNAPLSKLFSGIYAGVTTTWLCEFTQVTPMTCS</sequence>
<protein>
    <submittedName>
        <fullName evidence="1">Uncharacterized protein</fullName>
    </submittedName>
</protein>
<gene>
    <name evidence="1" type="ORF">QFC21_000387</name>
</gene>
<organism evidence="1 2">
    <name type="scientific">Naganishia friedmannii</name>
    <dbReference type="NCBI Taxonomy" id="89922"/>
    <lineage>
        <taxon>Eukaryota</taxon>
        <taxon>Fungi</taxon>
        <taxon>Dikarya</taxon>
        <taxon>Basidiomycota</taxon>
        <taxon>Agaricomycotina</taxon>
        <taxon>Tremellomycetes</taxon>
        <taxon>Filobasidiales</taxon>
        <taxon>Filobasidiaceae</taxon>
        <taxon>Naganishia</taxon>
    </lineage>
</organism>
<dbReference type="EMBL" id="JASBWT010000001">
    <property type="protein sequence ID" value="KAJ9109060.1"/>
    <property type="molecule type" value="Genomic_DNA"/>
</dbReference>
<evidence type="ECO:0000313" key="2">
    <source>
        <dbReference type="Proteomes" id="UP001227268"/>
    </source>
</evidence>
<reference evidence="1" key="1">
    <citation type="submission" date="2023-04" db="EMBL/GenBank/DDBJ databases">
        <title>Draft Genome sequencing of Naganishia species isolated from polar environments using Oxford Nanopore Technology.</title>
        <authorList>
            <person name="Leo P."/>
            <person name="Venkateswaran K."/>
        </authorList>
    </citation>
    <scope>NUCLEOTIDE SEQUENCE</scope>
    <source>
        <strain evidence="1">MNA-CCFEE 5423</strain>
    </source>
</reference>